<evidence type="ECO:0000313" key="3">
    <source>
        <dbReference type="Proteomes" id="UP000030744"/>
    </source>
</evidence>
<evidence type="ECO:0000313" key="2">
    <source>
        <dbReference type="EMBL" id="CDJ30945.1"/>
    </source>
</evidence>
<name>U6JZP0_9EIME</name>
<keyword evidence="3" id="KW-1185">Reference proteome</keyword>
<gene>
    <name evidence="2" type="ORF">EMH_0062630</name>
</gene>
<reference evidence="2" key="2">
    <citation type="submission" date="2013-10" db="EMBL/GenBank/DDBJ databases">
        <authorList>
            <person name="Aslett M."/>
        </authorList>
    </citation>
    <scope>NUCLEOTIDE SEQUENCE [LARGE SCALE GENOMIC DNA]</scope>
    <source>
        <strain evidence="2">Houghton</strain>
    </source>
</reference>
<feature type="compositionally biased region" description="Low complexity" evidence="1">
    <location>
        <begin position="68"/>
        <end position="86"/>
    </location>
</feature>
<organism evidence="2 3">
    <name type="scientific">Eimeria mitis</name>
    <dbReference type="NCBI Taxonomy" id="44415"/>
    <lineage>
        <taxon>Eukaryota</taxon>
        <taxon>Sar</taxon>
        <taxon>Alveolata</taxon>
        <taxon>Apicomplexa</taxon>
        <taxon>Conoidasida</taxon>
        <taxon>Coccidia</taxon>
        <taxon>Eucoccidiorida</taxon>
        <taxon>Eimeriorina</taxon>
        <taxon>Eimeriidae</taxon>
        <taxon>Eimeria</taxon>
    </lineage>
</organism>
<sequence>MALAPSEAPSPHEADGCHLGRPIFEFLDHPAILRFRKDYQHHRLGRAKGAKGEVCEALKEVEQEKCYQQPHQQQQQEQQQQQQQQQAHAAPLPEGISEDDAESLLSPFGAYDADSPFHRDEQLLIQIARWRMAYQRFRELQEELQETLRRSPRASVCP</sequence>
<dbReference type="AlphaFoldDB" id="U6JZP0"/>
<dbReference type="GeneID" id="25380860"/>
<evidence type="ECO:0000256" key="1">
    <source>
        <dbReference type="SAM" id="MobiDB-lite"/>
    </source>
</evidence>
<dbReference type="Proteomes" id="UP000030744">
    <property type="component" value="Unassembled WGS sequence"/>
</dbReference>
<dbReference type="OrthoDB" id="347791at2759"/>
<feature type="region of interest" description="Disordered" evidence="1">
    <location>
        <begin position="68"/>
        <end position="112"/>
    </location>
</feature>
<accession>U6JZP0</accession>
<dbReference type="RefSeq" id="XP_013353510.1">
    <property type="nucleotide sequence ID" value="XM_013498056.1"/>
</dbReference>
<proteinExistence type="predicted"/>
<reference evidence="2" key="1">
    <citation type="submission" date="2013-10" db="EMBL/GenBank/DDBJ databases">
        <title>Genomic analysis of the causative agents of coccidiosis in chickens.</title>
        <authorList>
            <person name="Reid A.J."/>
            <person name="Blake D."/>
            <person name="Billington K."/>
            <person name="Browne H."/>
            <person name="Dunn M."/>
            <person name="Hung S."/>
            <person name="Kawahara F."/>
            <person name="Miranda-Saavedra D."/>
            <person name="Mourier T."/>
            <person name="Nagra H."/>
            <person name="Otto T.D."/>
            <person name="Rawlings N."/>
            <person name="Sanchez A."/>
            <person name="Sanders M."/>
            <person name="Subramaniam C."/>
            <person name="Tay Y."/>
            <person name="Dear P."/>
            <person name="Doerig C."/>
            <person name="Gruber A."/>
            <person name="Parkinson J."/>
            <person name="Shirley M."/>
            <person name="Wan K.L."/>
            <person name="Berriman M."/>
            <person name="Tomley F."/>
            <person name="Pain A."/>
        </authorList>
    </citation>
    <scope>NUCLEOTIDE SEQUENCE [LARGE SCALE GENOMIC DNA]</scope>
    <source>
        <strain evidence="2">Houghton</strain>
    </source>
</reference>
<dbReference type="VEuPathDB" id="ToxoDB:EMH_0062630"/>
<protein>
    <submittedName>
        <fullName evidence="2">Mannitol-1-phosphate dehydrogenase, related</fullName>
    </submittedName>
</protein>
<dbReference type="EMBL" id="HG682913">
    <property type="protein sequence ID" value="CDJ30945.1"/>
    <property type="molecule type" value="Genomic_DNA"/>
</dbReference>